<keyword evidence="1" id="KW-1133">Transmembrane helix</keyword>
<reference evidence="2" key="1">
    <citation type="journal article" date="2015" name="Front. Microbiol.">
        <title>Combining genomic sequencing methods to explore viral diversity and reveal potential virus-host interactions.</title>
        <authorList>
            <person name="Chow C.E."/>
            <person name="Winget D.M."/>
            <person name="White R.A.III."/>
            <person name="Hallam S.J."/>
            <person name="Suttle C.A."/>
        </authorList>
    </citation>
    <scope>NUCLEOTIDE SEQUENCE</scope>
    <source>
        <strain evidence="2">Oxic1_3</strain>
    </source>
</reference>
<dbReference type="EMBL" id="KR029598">
    <property type="protein sequence ID" value="AKH47773.1"/>
    <property type="molecule type" value="Genomic_DNA"/>
</dbReference>
<organism evidence="2">
    <name type="scientific">uncultured marine virus</name>
    <dbReference type="NCBI Taxonomy" id="186617"/>
    <lineage>
        <taxon>Viruses</taxon>
        <taxon>environmental samples</taxon>
    </lineage>
</organism>
<feature type="transmembrane region" description="Helical" evidence="1">
    <location>
        <begin position="37"/>
        <end position="59"/>
    </location>
</feature>
<name>A0A0F7L8A1_9VIRU</name>
<protein>
    <submittedName>
        <fullName evidence="2">Uncharacterized protein</fullName>
    </submittedName>
</protein>
<sequence>MTNSVGSTPNSTNLSLCFLKVNIALSFSVLCEGSTELSASIVGVTISFSLLFSFSINLYKLELLLISLGLGESYPRSSL</sequence>
<proteinExistence type="predicted"/>
<evidence type="ECO:0000313" key="2">
    <source>
        <dbReference type="EMBL" id="AKH47773.1"/>
    </source>
</evidence>
<keyword evidence="1" id="KW-0812">Transmembrane</keyword>
<evidence type="ECO:0000256" key="1">
    <source>
        <dbReference type="SAM" id="Phobius"/>
    </source>
</evidence>
<accession>A0A0F7L8A1</accession>
<reference evidence="2" key="2">
    <citation type="submission" date="2015-03" db="EMBL/GenBank/DDBJ databases">
        <authorList>
            <person name="Chow C.-E.T."/>
            <person name="Winget D.M."/>
            <person name="White R.A.III."/>
            <person name="Hallam S.J."/>
            <person name="Suttle C.A."/>
        </authorList>
    </citation>
    <scope>NUCLEOTIDE SEQUENCE</scope>
    <source>
        <strain evidence="2">Oxic1_3</strain>
    </source>
</reference>
<keyword evidence="1" id="KW-0472">Membrane</keyword>